<reference evidence="1 2" key="1">
    <citation type="journal article" date="2019" name="Proc. Natl. Acad. Sci. U.S.A.">
        <title>Regulatory changes in pterin and carotenoid genes underlie balanced color polymorphisms in the wall lizard.</title>
        <authorList>
            <person name="Andrade P."/>
            <person name="Pinho C."/>
            <person name="Perez I de Lanuza G."/>
            <person name="Afonso S."/>
            <person name="Brejcha J."/>
            <person name="Rubin C.J."/>
            <person name="Wallerman O."/>
            <person name="Pereira P."/>
            <person name="Sabatino S.J."/>
            <person name="Bellati A."/>
            <person name="Pellitteri-Rosa D."/>
            <person name="Bosakova Z."/>
            <person name="Bunikis I."/>
            <person name="Carretero M.A."/>
            <person name="Feiner N."/>
            <person name="Marsik P."/>
            <person name="Pauperio F."/>
            <person name="Salvi D."/>
            <person name="Soler L."/>
            <person name="While G.M."/>
            <person name="Uller T."/>
            <person name="Font E."/>
            <person name="Andersson L."/>
            <person name="Carneiro M."/>
        </authorList>
    </citation>
    <scope>NUCLEOTIDE SEQUENCE</scope>
</reference>
<reference evidence="1" key="3">
    <citation type="submission" date="2025-09" db="UniProtKB">
        <authorList>
            <consortium name="Ensembl"/>
        </authorList>
    </citation>
    <scope>IDENTIFICATION</scope>
</reference>
<name>A0A670HP41_PODMU</name>
<dbReference type="GeneTree" id="ENSGT00990000209928"/>
<evidence type="ECO:0008006" key="3">
    <source>
        <dbReference type="Google" id="ProtNLM"/>
    </source>
</evidence>
<keyword evidence="2" id="KW-1185">Reference proteome</keyword>
<dbReference type="AlphaFoldDB" id="A0A670HP41"/>
<proteinExistence type="predicted"/>
<protein>
    <recommendedName>
        <fullName evidence="3">Glutamine amidotransferase type-2 domain-containing protein</fullName>
    </recommendedName>
</protein>
<evidence type="ECO:0000313" key="2">
    <source>
        <dbReference type="Proteomes" id="UP000472272"/>
    </source>
</evidence>
<organism evidence="1 2">
    <name type="scientific">Podarcis muralis</name>
    <name type="common">Wall lizard</name>
    <name type="synonym">Lacerta muralis</name>
    <dbReference type="NCBI Taxonomy" id="64176"/>
    <lineage>
        <taxon>Eukaryota</taxon>
        <taxon>Metazoa</taxon>
        <taxon>Chordata</taxon>
        <taxon>Craniata</taxon>
        <taxon>Vertebrata</taxon>
        <taxon>Euteleostomi</taxon>
        <taxon>Lepidosauria</taxon>
        <taxon>Squamata</taxon>
        <taxon>Bifurcata</taxon>
        <taxon>Unidentata</taxon>
        <taxon>Episquamata</taxon>
        <taxon>Laterata</taxon>
        <taxon>Lacertibaenia</taxon>
        <taxon>Lacertidae</taxon>
        <taxon>Podarcis</taxon>
    </lineage>
</organism>
<evidence type="ECO:0000313" key="1">
    <source>
        <dbReference type="Ensembl" id="ENSPMRP00000001291.1"/>
    </source>
</evidence>
<dbReference type="Proteomes" id="UP000472272">
    <property type="component" value="Chromosome 2"/>
</dbReference>
<dbReference type="Ensembl" id="ENSPMRT00000001368.1">
    <property type="protein sequence ID" value="ENSPMRP00000001291.1"/>
    <property type="gene ID" value="ENSPMRG00000000964.1"/>
</dbReference>
<reference evidence="1" key="2">
    <citation type="submission" date="2025-08" db="UniProtKB">
        <authorList>
            <consortium name="Ensembl"/>
        </authorList>
    </citation>
    <scope>IDENTIFICATION</scope>
</reference>
<accession>A0A670HP41</accession>
<sequence>MEFEELGIREECGVFGCIASGLWPTELDVPHVITLGLVGLQHRESVGIHSA</sequence>